<protein>
    <submittedName>
        <fullName evidence="1">Uncharacterized protein</fullName>
    </submittedName>
</protein>
<evidence type="ECO:0000313" key="1">
    <source>
        <dbReference type="EMBL" id="KAG8662495.1"/>
    </source>
</evidence>
<gene>
    <name evidence="1" type="ORF">MANES_01G112300v8</name>
</gene>
<evidence type="ECO:0000313" key="2">
    <source>
        <dbReference type="Proteomes" id="UP000091857"/>
    </source>
</evidence>
<reference evidence="2" key="1">
    <citation type="journal article" date="2016" name="Nat. Biotechnol.">
        <title>Sequencing wild and cultivated cassava and related species reveals extensive interspecific hybridization and genetic diversity.</title>
        <authorList>
            <person name="Bredeson J.V."/>
            <person name="Lyons J.B."/>
            <person name="Prochnik S.E."/>
            <person name="Wu G.A."/>
            <person name="Ha C.M."/>
            <person name="Edsinger-Gonzales E."/>
            <person name="Grimwood J."/>
            <person name="Schmutz J."/>
            <person name="Rabbi I.Y."/>
            <person name="Egesi C."/>
            <person name="Nauluvula P."/>
            <person name="Lebot V."/>
            <person name="Ndunguru J."/>
            <person name="Mkamilo G."/>
            <person name="Bart R.S."/>
            <person name="Setter T.L."/>
            <person name="Gleadow R.M."/>
            <person name="Kulakow P."/>
            <person name="Ferguson M.E."/>
            <person name="Rounsley S."/>
            <person name="Rokhsar D.S."/>
        </authorList>
    </citation>
    <scope>NUCLEOTIDE SEQUENCE [LARGE SCALE GENOMIC DNA]</scope>
    <source>
        <strain evidence="2">cv. AM560-2</strain>
    </source>
</reference>
<dbReference type="Proteomes" id="UP000091857">
    <property type="component" value="Chromosome 1"/>
</dbReference>
<keyword evidence="2" id="KW-1185">Reference proteome</keyword>
<comment type="caution">
    <text evidence="1">The sequence shown here is derived from an EMBL/GenBank/DDBJ whole genome shotgun (WGS) entry which is preliminary data.</text>
</comment>
<organism evidence="1 2">
    <name type="scientific">Manihot esculenta</name>
    <name type="common">Cassava</name>
    <name type="synonym">Jatropha manihot</name>
    <dbReference type="NCBI Taxonomy" id="3983"/>
    <lineage>
        <taxon>Eukaryota</taxon>
        <taxon>Viridiplantae</taxon>
        <taxon>Streptophyta</taxon>
        <taxon>Embryophyta</taxon>
        <taxon>Tracheophyta</taxon>
        <taxon>Spermatophyta</taxon>
        <taxon>Magnoliopsida</taxon>
        <taxon>eudicotyledons</taxon>
        <taxon>Gunneridae</taxon>
        <taxon>Pentapetalae</taxon>
        <taxon>rosids</taxon>
        <taxon>fabids</taxon>
        <taxon>Malpighiales</taxon>
        <taxon>Euphorbiaceae</taxon>
        <taxon>Crotonoideae</taxon>
        <taxon>Manihoteae</taxon>
        <taxon>Manihot</taxon>
    </lineage>
</organism>
<name>A0ACB7IE67_MANES</name>
<sequence>MHSLTPLIFTLTIFTFCFYLTTSFPSNYTLPSCNLTFSCGHITDVYYPFSGGPRPASCGLPGFQLTCADDSTTLLTINSLTYRVIQLDQISQTMILSRIDLYNSTCTQQSANTTFNHTLFTQGSNNEVLTLFYGCNDSIMPFKPANSFTCEIDGKKGAYYLFGPVPSDPVLNIFQCSVTTTVPILDRLVHVLEGNRSLLGEVLREGFNVSYSNPYSGDCAKCYRKGGSCGFDASTESFLCICGDRPCPGGKSNKVGLGVGIGIAGAAAIGIGLGCWFVLIIQRRKRIAAQTQTKDLPTPPSSKGQAAPIINFSQATPSHPSSKSDLEKGSAYFGTQVFSYEELVEATDNFNPSKELGGGGFGTVYYGVLNDGRGVAVKRLFENNMRRAEQFMNEIEILTRLRHKNLVALYGCTSKRSRELILVYEYVPNGTVADHLHGNRSKSGLLSWPVRLSIAIETADALAYLHASDVIHRDVKTNNILLDNNFRVKVADFGLSRLFPNDVTHVSTAPQGTPGYVDPEYYQCYQLTDKSDVYSFGVVLIELISSLQAVDTNRSKLDINLANMAVNKIQNHAVTELVDPCLRFEKDSAVRKMATSVAELAFRCLQQEKDMRPTMREVLEALKRIEKENCGSEKAEIVDIKEDDVGLLNHDPPFSPDSIGTTDKWVSSSTTTNTTNTSF</sequence>
<accession>A0ACB7IE67</accession>
<dbReference type="EMBL" id="CM004387">
    <property type="protein sequence ID" value="KAG8662495.1"/>
    <property type="molecule type" value="Genomic_DNA"/>
</dbReference>
<proteinExistence type="predicted"/>